<dbReference type="KEGG" id="gfs:119632574"/>
<reference evidence="2" key="1">
    <citation type="submission" date="2025-08" db="UniProtKB">
        <authorList>
            <consortium name="RefSeq"/>
        </authorList>
    </citation>
    <scope>IDENTIFICATION</scope>
    <source>
        <tissue evidence="2">Whole body pupa</tissue>
    </source>
</reference>
<dbReference type="GeneID" id="119632574"/>
<dbReference type="AlphaFoldDB" id="A0A8U0W8D7"/>
<evidence type="ECO:0000313" key="2">
    <source>
        <dbReference type="RefSeq" id="XP_037881472.1"/>
    </source>
</evidence>
<name>A0A8U0W8D7_9MUSC</name>
<accession>A0A8U0W8D7</accession>
<dbReference type="Proteomes" id="UP000092443">
    <property type="component" value="Unplaced"/>
</dbReference>
<sequence length="109" mass="12322">MAKTTVDNSNTNKILENLSIYCHCLSLAKYSSRLEFGVCKQLCGAGYGAAFCAPCAENFKIFLKVRFSKSISKDSWTRTWNELMPLGVHQERISKILLTTQEFKLALLH</sequence>
<keyword evidence="1" id="KW-1185">Reference proteome</keyword>
<protein>
    <submittedName>
        <fullName evidence="2">Uncharacterized protein LOC119632574</fullName>
    </submittedName>
</protein>
<proteinExistence type="predicted"/>
<gene>
    <name evidence="2" type="primary">LOC119632574</name>
</gene>
<organism evidence="1 2">
    <name type="scientific">Glossina fuscipes</name>
    <dbReference type="NCBI Taxonomy" id="7396"/>
    <lineage>
        <taxon>Eukaryota</taxon>
        <taxon>Metazoa</taxon>
        <taxon>Ecdysozoa</taxon>
        <taxon>Arthropoda</taxon>
        <taxon>Hexapoda</taxon>
        <taxon>Insecta</taxon>
        <taxon>Pterygota</taxon>
        <taxon>Neoptera</taxon>
        <taxon>Endopterygota</taxon>
        <taxon>Diptera</taxon>
        <taxon>Brachycera</taxon>
        <taxon>Muscomorpha</taxon>
        <taxon>Hippoboscoidea</taxon>
        <taxon>Glossinidae</taxon>
        <taxon>Glossina</taxon>
    </lineage>
</organism>
<evidence type="ECO:0000313" key="1">
    <source>
        <dbReference type="Proteomes" id="UP000092443"/>
    </source>
</evidence>
<dbReference type="RefSeq" id="XP_037881472.1">
    <property type="nucleotide sequence ID" value="XM_038025544.1"/>
</dbReference>